<protein>
    <submittedName>
        <fullName evidence="1">Uncharacterized protein</fullName>
    </submittedName>
</protein>
<evidence type="ECO:0000313" key="1">
    <source>
        <dbReference type="EMBL" id="KAA1080700.1"/>
    </source>
</evidence>
<dbReference type="Proteomes" id="UP000324748">
    <property type="component" value="Unassembled WGS sequence"/>
</dbReference>
<sequence>MSFLAAAAASCKLFSSGLSGLGFVVVHELASAAPALKTPMSPVDAGELGVAGTLRGVLDIQIRF</sequence>
<evidence type="ECO:0000313" key="2">
    <source>
        <dbReference type="Proteomes" id="UP000324748"/>
    </source>
</evidence>
<keyword evidence="2" id="KW-1185">Reference proteome</keyword>
<organism evidence="1 2">
    <name type="scientific">Puccinia graminis f. sp. tritici</name>
    <dbReference type="NCBI Taxonomy" id="56615"/>
    <lineage>
        <taxon>Eukaryota</taxon>
        <taxon>Fungi</taxon>
        <taxon>Dikarya</taxon>
        <taxon>Basidiomycota</taxon>
        <taxon>Pucciniomycotina</taxon>
        <taxon>Pucciniomycetes</taxon>
        <taxon>Pucciniales</taxon>
        <taxon>Pucciniaceae</taxon>
        <taxon>Puccinia</taxon>
    </lineage>
</organism>
<dbReference type="EMBL" id="VSWC01000131">
    <property type="protein sequence ID" value="KAA1080700.1"/>
    <property type="molecule type" value="Genomic_DNA"/>
</dbReference>
<name>A0A5B0MXW4_PUCGR</name>
<comment type="caution">
    <text evidence="1">The sequence shown here is derived from an EMBL/GenBank/DDBJ whole genome shotgun (WGS) entry which is preliminary data.</text>
</comment>
<reference evidence="1 2" key="1">
    <citation type="submission" date="2019-05" db="EMBL/GenBank/DDBJ databases">
        <title>Emergence of the Ug99 lineage of the wheat stem rust pathogen through somatic hybridization.</title>
        <authorList>
            <person name="Li F."/>
            <person name="Upadhyaya N.M."/>
            <person name="Sperschneider J."/>
            <person name="Matny O."/>
            <person name="Nguyen-Phuc H."/>
            <person name="Mago R."/>
            <person name="Raley C."/>
            <person name="Miller M.E."/>
            <person name="Silverstein K.A.T."/>
            <person name="Henningsen E."/>
            <person name="Hirsch C.D."/>
            <person name="Visser B."/>
            <person name="Pretorius Z.A."/>
            <person name="Steffenson B.J."/>
            <person name="Schwessinger B."/>
            <person name="Dodds P.N."/>
            <person name="Figueroa M."/>
        </authorList>
    </citation>
    <scope>NUCLEOTIDE SEQUENCE [LARGE SCALE GENOMIC DNA]</scope>
    <source>
        <strain evidence="1">21-0</strain>
    </source>
</reference>
<accession>A0A5B0MXW4</accession>
<proteinExistence type="predicted"/>
<gene>
    <name evidence="1" type="ORF">PGT21_017611</name>
</gene>
<dbReference type="AlphaFoldDB" id="A0A5B0MXW4"/>